<gene>
    <name evidence="6" type="ORF">PVAP13_3KG238300</name>
</gene>
<dbReference type="GO" id="GO:0035251">
    <property type="term" value="F:UDP-glucosyltransferase activity"/>
    <property type="evidence" value="ECO:0007669"/>
    <property type="project" value="TreeGrafter"/>
</dbReference>
<keyword evidence="3 4" id="KW-0808">Transferase</keyword>
<evidence type="ECO:0000256" key="3">
    <source>
        <dbReference type="ARBA" id="ARBA00022679"/>
    </source>
</evidence>
<name>A0A8T0V4S8_PANVG</name>
<dbReference type="InterPro" id="IPR002213">
    <property type="entry name" value="UDP_glucos_trans"/>
</dbReference>
<dbReference type="PANTHER" id="PTHR48047">
    <property type="entry name" value="GLYCOSYLTRANSFERASE"/>
    <property type="match status" value="1"/>
</dbReference>
<keyword evidence="2 4" id="KW-0328">Glycosyltransferase</keyword>
<accession>A0A8T0V4S8</accession>
<dbReference type="OrthoDB" id="731962at2759"/>
<dbReference type="AlphaFoldDB" id="A0A8T0V4S8"/>
<evidence type="ECO:0000256" key="4">
    <source>
        <dbReference type="RuleBase" id="RU003718"/>
    </source>
</evidence>
<dbReference type="EMBL" id="CM029041">
    <property type="protein sequence ID" value="KAG2628507.1"/>
    <property type="molecule type" value="Genomic_DNA"/>
</dbReference>
<comment type="caution">
    <text evidence="6">The sequence shown here is derived from an EMBL/GenBank/DDBJ whole genome shotgun (WGS) entry which is preliminary data.</text>
</comment>
<dbReference type="SUPFAM" id="SSF53756">
    <property type="entry name" value="UDP-Glycosyltransferase/glycogen phosphorylase"/>
    <property type="match status" value="1"/>
</dbReference>
<dbReference type="EC" id="2.4.1.-" evidence="5"/>
<protein>
    <recommendedName>
        <fullName evidence="5">Glycosyltransferase</fullName>
        <ecNumber evidence="5">2.4.1.-</ecNumber>
    </recommendedName>
</protein>
<evidence type="ECO:0000313" key="6">
    <source>
        <dbReference type="EMBL" id="KAG2628506.1"/>
    </source>
</evidence>
<dbReference type="EMBL" id="CM029041">
    <property type="protein sequence ID" value="KAG2628506.1"/>
    <property type="molecule type" value="Genomic_DNA"/>
</dbReference>
<evidence type="ECO:0000313" key="7">
    <source>
        <dbReference type="Proteomes" id="UP000823388"/>
    </source>
</evidence>
<evidence type="ECO:0000256" key="5">
    <source>
        <dbReference type="RuleBase" id="RU362057"/>
    </source>
</evidence>
<keyword evidence="7" id="KW-1185">Reference proteome</keyword>
<dbReference type="Proteomes" id="UP000823388">
    <property type="component" value="Chromosome 3K"/>
</dbReference>
<dbReference type="PROSITE" id="PS00375">
    <property type="entry name" value="UDPGT"/>
    <property type="match status" value="1"/>
</dbReference>
<dbReference type="Gene3D" id="3.40.50.2000">
    <property type="entry name" value="Glycogen Phosphorylase B"/>
    <property type="match status" value="2"/>
</dbReference>
<dbReference type="CDD" id="cd03784">
    <property type="entry name" value="GT1_Gtf-like"/>
    <property type="match status" value="1"/>
</dbReference>
<comment type="similarity">
    <text evidence="1 4">Belongs to the UDP-glycosyltransferase family.</text>
</comment>
<dbReference type="EMBL" id="CM029041">
    <property type="protein sequence ID" value="KAG2628508.1"/>
    <property type="molecule type" value="Genomic_DNA"/>
</dbReference>
<dbReference type="PANTHER" id="PTHR48047:SF45">
    <property type="entry name" value="SCOPOLETIN GLUCOSYLTRANSFERASE-LIKE"/>
    <property type="match status" value="1"/>
</dbReference>
<dbReference type="InterPro" id="IPR035595">
    <property type="entry name" value="UDP_glycos_trans_CS"/>
</dbReference>
<reference evidence="6" key="1">
    <citation type="submission" date="2020-05" db="EMBL/GenBank/DDBJ databases">
        <title>WGS assembly of Panicum virgatum.</title>
        <authorList>
            <person name="Lovell J.T."/>
            <person name="Jenkins J."/>
            <person name="Shu S."/>
            <person name="Juenger T.E."/>
            <person name="Schmutz J."/>
        </authorList>
    </citation>
    <scope>NUCLEOTIDE SEQUENCE</scope>
    <source>
        <strain evidence="6">AP13</strain>
    </source>
</reference>
<evidence type="ECO:0000256" key="2">
    <source>
        <dbReference type="ARBA" id="ARBA00022676"/>
    </source>
</evidence>
<dbReference type="Pfam" id="PF00201">
    <property type="entry name" value="UDPGT"/>
    <property type="match status" value="1"/>
</dbReference>
<sequence length="494" mass="53792">MASNDEQQPLHVLLFPFVAPGHLIPVADMAALFASHGVKCTILTTPANADVIRSAVDGANNAVCSTGAPEIDISTVPFPDVGSLAPGVESVVGISSEADRSRLLEAVRLLREPFDRFLADHRPDAVVADSFYPWTTDTAAEHGVPRLCFLGTSMFARACNASLLCSNTLELEGLPPDDPDAIVSLPGLPHRVTLRRGQVMDPRKNELEWNYGKLVNAADQRSYGEVFNSFAELEPGYAEHYRTALGRRVWLVGPVGHASDVLAARGGAGELSLEAERCLRWLDQKPDGSVVFISFGTLTRFTAVEQREVARGLQLSGRNFVWVMSESEAEPSQWMPEGFAELIDPREHGIIFWGWAPQRLILGHSAVGGFVTHCGWNSVLEAVSAGVPLVTWPRHGDQFYNEKLILEVLKIGVSVGSRFSATKVEVRSEVINGEKIAEGIDRVMGDDEEAEAVRKKAVDLRGKARSAIEKGGSSYDDLDQLITELMARRNSVSV</sequence>
<proteinExistence type="inferred from homology"/>
<evidence type="ECO:0000256" key="1">
    <source>
        <dbReference type="ARBA" id="ARBA00009995"/>
    </source>
</evidence>
<dbReference type="FunFam" id="3.40.50.2000:FF:000063">
    <property type="entry name" value="Glycosyltransferase"/>
    <property type="match status" value="1"/>
</dbReference>
<organism evidence="6 7">
    <name type="scientific">Panicum virgatum</name>
    <name type="common">Blackwell switchgrass</name>
    <dbReference type="NCBI Taxonomy" id="38727"/>
    <lineage>
        <taxon>Eukaryota</taxon>
        <taxon>Viridiplantae</taxon>
        <taxon>Streptophyta</taxon>
        <taxon>Embryophyta</taxon>
        <taxon>Tracheophyta</taxon>
        <taxon>Spermatophyta</taxon>
        <taxon>Magnoliopsida</taxon>
        <taxon>Liliopsida</taxon>
        <taxon>Poales</taxon>
        <taxon>Poaceae</taxon>
        <taxon>PACMAD clade</taxon>
        <taxon>Panicoideae</taxon>
        <taxon>Panicodae</taxon>
        <taxon>Paniceae</taxon>
        <taxon>Panicinae</taxon>
        <taxon>Panicum</taxon>
        <taxon>Panicum sect. Hiantes</taxon>
    </lineage>
</organism>